<evidence type="ECO:0000313" key="2">
    <source>
        <dbReference type="EMBL" id="SVD36183.1"/>
    </source>
</evidence>
<proteinExistence type="predicted"/>
<dbReference type="AlphaFoldDB" id="A0A382UPI9"/>
<dbReference type="InterPro" id="IPR038576">
    <property type="entry name" value="Methyltransf_Zn-bd_dom_put_sf"/>
</dbReference>
<dbReference type="Gene3D" id="3.40.50.150">
    <property type="entry name" value="Vaccinia Virus protein VP39"/>
    <property type="match status" value="1"/>
</dbReference>
<feature type="domain" description="Methyltransferase putative zinc binding" evidence="1">
    <location>
        <begin position="12"/>
        <end position="71"/>
    </location>
</feature>
<gene>
    <name evidence="2" type="ORF">METZ01_LOCUS389037</name>
</gene>
<sequence length="166" mass="19452">MKIPKTKKINKCRLCSNKKLDRIHNFGNHYVSNFVTKLNIKKGVKAPLNLVYCNHCKLLQLEHSAPQEIMYKKFYWYRSGVTNTMKIALKDIFLKVKKMSVLKKNDTILDIGANDGTLLKYFKDDGFTTIGCEPAKNLTNELRKNSNYVIDNFWNFKYLKNILKKH</sequence>
<name>A0A382UPI9_9ZZZZ</name>
<dbReference type="EMBL" id="UINC01145821">
    <property type="protein sequence ID" value="SVD36183.1"/>
    <property type="molecule type" value="Genomic_DNA"/>
</dbReference>
<evidence type="ECO:0000259" key="1">
    <source>
        <dbReference type="Pfam" id="PF08421"/>
    </source>
</evidence>
<protein>
    <recommendedName>
        <fullName evidence="1">Methyltransferase putative zinc binding domain-containing protein</fullName>
    </recommendedName>
</protein>
<feature type="non-terminal residue" evidence="2">
    <location>
        <position position="166"/>
    </location>
</feature>
<dbReference type="InterPro" id="IPR013630">
    <property type="entry name" value="Methyltransf_Zn-bd_dom_put"/>
</dbReference>
<organism evidence="2">
    <name type="scientific">marine metagenome</name>
    <dbReference type="NCBI Taxonomy" id="408172"/>
    <lineage>
        <taxon>unclassified sequences</taxon>
        <taxon>metagenomes</taxon>
        <taxon>ecological metagenomes</taxon>
    </lineage>
</organism>
<dbReference type="SUPFAM" id="SSF53335">
    <property type="entry name" value="S-adenosyl-L-methionine-dependent methyltransferases"/>
    <property type="match status" value="1"/>
</dbReference>
<dbReference type="Gene3D" id="6.20.50.110">
    <property type="entry name" value="Methyltransferase, zinc-binding domain"/>
    <property type="match status" value="1"/>
</dbReference>
<reference evidence="2" key="1">
    <citation type="submission" date="2018-05" db="EMBL/GenBank/DDBJ databases">
        <authorList>
            <person name="Lanie J.A."/>
            <person name="Ng W.-L."/>
            <person name="Kazmierczak K.M."/>
            <person name="Andrzejewski T.M."/>
            <person name="Davidsen T.M."/>
            <person name="Wayne K.J."/>
            <person name="Tettelin H."/>
            <person name="Glass J.I."/>
            <person name="Rusch D."/>
            <person name="Podicherti R."/>
            <person name="Tsui H.-C.T."/>
            <person name="Winkler M.E."/>
        </authorList>
    </citation>
    <scope>NUCLEOTIDE SEQUENCE</scope>
</reference>
<accession>A0A382UPI9</accession>
<dbReference type="InterPro" id="IPR029063">
    <property type="entry name" value="SAM-dependent_MTases_sf"/>
</dbReference>
<dbReference type="Pfam" id="PF08421">
    <property type="entry name" value="Methyltransf_13"/>
    <property type="match status" value="1"/>
</dbReference>